<proteinExistence type="predicted"/>
<dbReference type="Proteomes" id="UP000318695">
    <property type="component" value="Unassembled WGS sequence"/>
</dbReference>
<dbReference type="InterPro" id="IPR013360">
    <property type="entry name" value="Pilus_4_PilW"/>
</dbReference>
<dbReference type="AlphaFoldDB" id="A0A502KCV4"/>
<dbReference type="PROSITE" id="PS51257">
    <property type="entry name" value="PROKAR_LIPOPROTEIN"/>
    <property type="match status" value="1"/>
</dbReference>
<evidence type="ECO:0000313" key="2">
    <source>
        <dbReference type="EMBL" id="TPH01905.1"/>
    </source>
</evidence>
<dbReference type="Proteomes" id="UP000318353">
    <property type="component" value="Unassembled WGS sequence"/>
</dbReference>
<dbReference type="InterPro" id="IPR011990">
    <property type="entry name" value="TPR-like_helical_dom_sf"/>
</dbReference>
<reference evidence="4 5" key="1">
    <citation type="submission" date="2019-01" db="EMBL/GenBank/DDBJ databases">
        <title>Comparative genomic analysis identifies haemin-independent Haemophilus haemolyticus: a formal re-classification of Haemophilus intermedius.</title>
        <authorList>
            <person name="Harris T.M."/>
            <person name="Price E.P."/>
            <person name="Sarovich D.S."/>
            <person name="Norskov-Lauritsen N."/>
            <person name="Beissbarth J."/>
            <person name="Chang A.B."/>
            <person name="Smith-Vaughan H.C."/>
        </authorList>
    </citation>
    <scope>NUCLEOTIDE SEQUENCE [LARGE SCALE GENOMIC DNA]</scope>
    <source>
        <strain evidence="3 4">CCUG 15949</strain>
        <strain evidence="2 5">CCUG 30218</strain>
    </source>
</reference>
<gene>
    <name evidence="2" type="primary">pilW</name>
    <name evidence="3" type="ORF">EUX50_00605</name>
    <name evidence="2" type="ORF">EUX54_00605</name>
</gene>
<dbReference type="PROSITE" id="PS50005">
    <property type="entry name" value="TPR"/>
    <property type="match status" value="1"/>
</dbReference>
<keyword evidence="4" id="KW-1185">Reference proteome</keyword>
<comment type="caution">
    <text evidence="2">The sequence shown here is derived from an EMBL/GenBank/DDBJ whole genome shotgun (WGS) entry which is preliminary data.</text>
</comment>
<evidence type="ECO:0000313" key="5">
    <source>
        <dbReference type="Proteomes" id="UP000318695"/>
    </source>
</evidence>
<feature type="repeat" description="TPR" evidence="1">
    <location>
        <begin position="69"/>
        <end position="102"/>
    </location>
</feature>
<dbReference type="NCBIfam" id="TIGR02521">
    <property type="entry name" value="type_IV_pilW"/>
    <property type="match status" value="1"/>
</dbReference>
<dbReference type="Gene3D" id="1.25.40.10">
    <property type="entry name" value="Tetratricopeptide repeat domain"/>
    <property type="match status" value="1"/>
</dbReference>
<dbReference type="InterPro" id="IPR019734">
    <property type="entry name" value="TPR_rpt"/>
</dbReference>
<evidence type="ECO:0000256" key="1">
    <source>
        <dbReference type="PROSITE-ProRule" id="PRU00339"/>
    </source>
</evidence>
<name>A0A502KCV4_HAEHA</name>
<dbReference type="RefSeq" id="WP_140577944.1">
    <property type="nucleotide sequence ID" value="NZ_SDPH01000001.1"/>
</dbReference>
<organism evidence="2 5">
    <name type="scientific">Haemophilus haemolyticus</name>
    <dbReference type="NCBI Taxonomy" id="726"/>
    <lineage>
        <taxon>Bacteria</taxon>
        <taxon>Pseudomonadati</taxon>
        <taxon>Pseudomonadota</taxon>
        <taxon>Gammaproteobacteria</taxon>
        <taxon>Pasteurellales</taxon>
        <taxon>Pasteurellaceae</taxon>
        <taxon>Haemophilus</taxon>
    </lineage>
</organism>
<dbReference type="EMBL" id="SDPI01000001">
    <property type="protein sequence ID" value="TPH01905.1"/>
    <property type="molecule type" value="Genomic_DNA"/>
</dbReference>
<dbReference type="EMBL" id="SDPH01000001">
    <property type="protein sequence ID" value="TPH07741.1"/>
    <property type="molecule type" value="Genomic_DNA"/>
</dbReference>
<dbReference type="SMART" id="SM00028">
    <property type="entry name" value="TPR"/>
    <property type="match status" value="3"/>
</dbReference>
<evidence type="ECO:0000313" key="4">
    <source>
        <dbReference type="Proteomes" id="UP000318353"/>
    </source>
</evidence>
<sequence length="180" mass="20854">MQTISKQLSAVIFPFIFSACVSQSTIQDFNQQSAAKARVELALGYLQQGNPQLAKINLDKALQHDKDYYLVHSALAHYYQQQGEIENAHREYETALKLNNQQGDLHNNFGTFLCRQKQFEQAQQQFQLALNSPNYYHQADTFENMVLCAYSAKKMDIYQQALQKLRQTDSKRAEKFNTFK</sequence>
<dbReference type="SUPFAM" id="SSF48452">
    <property type="entry name" value="TPR-like"/>
    <property type="match status" value="1"/>
</dbReference>
<protein>
    <submittedName>
        <fullName evidence="2">Type IV pilus biogenesis/stability protein PilW</fullName>
    </submittedName>
</protein>
<keyword evidence="1" id="KW-0802">TPR repeat</keyword>
<accession>A0A502KCV4</accession>
<evidence type="ECO:0000313" key="3">
    <source>
        <dbReference type="EMBL" id="TPH07741.1"/>
    </source>
</evidence>